<protein>
    <recommendedName>
        <fullName evidence="3">Secreted protein</fullName>
    </recommendedName>
</protein>
<organism evidence="2">
    <name type="scientific">Arundo donax</name>
    <name type="common">Giant reed</name>
    <name type="synonym">Donax arundinaceus</name>
    <dbReference type="NCBI Taxonomy" id="35708"/>
    <lineage>
        <taxon>Eukaryota</taxon>
        <taxon>Viridiplantae</taxon>
        <taxon>Streptophyta</taxon>
        <taxon>Embryophyta</taxon>
        <taxon>Tracheophyta</taxon>
        <taxon>Spermatophyta</taxon>
        <taxon>Magnoliopsida</taxon>
        <taxon>Liliopsida</taxon>
        <taxon>Poales</taxon>
        <taxon>Poaceae</taxon>
        <taxon>PACMAD clade</taxon>
        <taxon>Arundinoideae</taxon>
        <taxon>Arundineae</taxon>
        <taxon>Arundo</taxon>
    </lineage>
</organism>
<name>A0A0A9HAK6_ARUDO</name>
<dbReference type="AlphaFoldDB" id="A0A0A9HAK6"/>
<feature type="signal peptide" evidence="1">
    <location>
        <begin position="1"/>
        <end position="26"/>
    </location>
</feature>
<feature type="chain" id="PRO_5002062938" description="Secreted protein" evidence="1">
    <location>
        <begin position="27"/>
        <end position="77"/>
    </location>
</feature>
<evidence type="ECO:0008006" key="3">
    <source>
        <dbReference type="Google" id="ProtNLM"/>
    </source>
</evidence>
<evidence type="ECO:0000313" key="2">
    <source>
        <dbReference type="EMBL" id="JAE32849.1"/>
    </source>
</evidence>
<reference evidence="2" key="1">
    <citation type="submission" date="2014-09" db="EMBL/GenBank/DDBJ databases">
        <authorList>
            <person name="Magalhaes I.L.F."/>
            <person name="Oliveira U."/>
            <person name="Santos F.R."/>
            <person name="Vidigal T.H.D.A."/>
            <person name="Brescovit A.D."/>
            <person name="Santos A.J."/>
        </authorList>
    </citation>
    <scope>NUCLEOTIDE SEQUENCE</scope>
    <source>
        <tissue evidence="2">Shoot tissue taken approximately 20 cm above the soil surface</tissue>
    </source>
</reference>
<dbReference type="EMBL" id="GBRH01165047">
    <property type="protein sequence ID" value="JAE32849.1"/>
    <property type="molecule type" value="Transcribed_RNA"/>
</dbReference>
<accession>A0A0A9HAK6</accession>
<keyword evidence="1" id="KW-0732">Signal</keyword>
<evidence type="ECO:0000256" key="1">
    <source>
        <dbReference type="SAM" id="SignalP"/>
    </source>
</evidence>
<proteinExistence type="predicted"/>
<reference evidence="2" key="2">
    <citation type="journal article" date="2015" name="Data Brief">
        <title>Shoot transcriptome of the giant reed, Arundo donax.</title>
        <authorList>
            <person name="Barrero R.A."/>
            <person name="Guerrero F.D."/>
            <person name="Moolhuijzen P."/>
            <person name="Goolsby J.A."/>
            <person name="Tidwell J."/>
            <person name="Bellgard S.E."/>
            <person name="Bellgard M.I."/>
        </authorList>
    </citation>
    <scope>NUCLEOTIDE SEQUENCE</scope>
    <source>
        <tissue evidence="2">Shoot tissue taken approximately 20 cm above the soil surface</tissue>
    </source>
</reference>
<sequence length="77" mass="8717">MSSAYTWCYMLVLCSFKLCSQWFCFARRPGASCLIVNCYATTINMTISCSVPTSETLVSVPARRPAIQQNYLRMDCL</sequence>